<gene>
    <name evidence="2" type="ORF">EJ04DRAFT_257504</name>
</gene>
<organism evidence="2 3">
    <name type="scientific">Polyplosphaeria fusca</name>
    <dbReference type="NCBI Taxonomy" id="682080"/>
    <lineage>
        <taxon>Eukaryota</taxon>
        <taxon>Fungi</taxon>
        <taxon>Dikarya</taxon>
        <taxon>Ascomycota</taxon>
        <taxon>Pezizomycotina</taxon>
        <taxon>Dothideomycetes</taxon>
        <taxon>Pleosporomycetidae</taxon>
        <taxon>Pleosporales</taxon>
        <taxon>Tetraplosphaeriaceae</taxon>
        <taxon>Polyplosphaeria</taxon>
    </lineage>
</organism>
<feature type="region of interest" description="Disordered" evidence="1">
    <location>
        <begin position="53"/>
        <end position="100"/>
    </location>
</feature>
<evidence type="ECO:0000313" key="2">
    <source>
        <dbReference type="EMBL" id="KAF2733988.1"/>
    </source>
</evidence>
<dbReference type="AlphaFoldDB" id="A0A9P4QZD2"/>
<dbReference type="EMBL" id="ML996154">
    <property type="protein sequence ID" value="KAF2733988.1"/>
    <property type="molecule type" value="Genomic_DNA"/>
</dbReference>
<evidence type="ECO:0000313" key="3">
    <source>
        <dbReference type="Proteomes" id="UP000799444"/>
    </source>
</evidence>
<dbReference type="Proteomes" id="UP000799444">
    <property type="component" value="Unassembled WGS sequence"/>
</dbReference>
<reference evidence="2" key="1">
    <citation type="journal article" date="2020" name="Stud. Mycol.">
        <title>101 Dothideomycetes genomes: a test case for predicting lifestyles and emergence of pathogens.</title>
        <authorList>
            <person name="Haridas S."/>
            <person name="Albert R."/>
            <person name="Binder M."/>
            <person name="Bloem J."/>
            <person name="Labutti K."/>
            <person name="Salamov A."/>
            <person name="Andreopoulos B."/>
            <person name="Baker S."/>
            <person name="Barry K."/>
            <person name="Bills G."/>
            <person name="Bluhm B."/>
            <person name="Cannon C."/>
            <person name="Castanera R."/>
            <person name="Culley D."/>
            <person name="Daum C."/>
            <person name="Ezra D."/>
            <person name="Gonzalez J."/>
            <person name="Henrissat B."/>
            <person name="Kuo A."/>
            <person name="Liang C."/>
            <person name="Lipzen A."/>
            <person name="Lutzoni F."/>
            <person name="Magnuson J."/>
            <person name="Mondo S."/>
            <person name="Nolan M."/>
            <person name="Ohm R."/>
            <person name="Pangilinan J."/>
            <person name="Park H.-J."/>
            <person name="Ramirez L."/>
            <person name="Alfaro M."/>
            <person name="Sun H."/>
            <person name="Tritt A."/>
            <person name="Yoshinaga Y."/>
            <person name="Zwiers L.-H."/>
            <person name="Turgeon B."/>
            <person name="Goodwin S."/>
            <person name="Spatafora J."/>
            <person name="Crous P."/>
            <person name="Grigoriev I."/>
        </authorList>
    </citation>
    <scope>NUCLEOTIDE SEQUENCE</scope>
    <source>
        <strain evidence="2">CBS 125425</strain>
    </source>
</reference>
<protein>
    <submittedName>
        <fullName evidence="2">Uncharacterized protein</fullName>
    </submittedName>
</protein>
<feature type="region of interest" description="Disordered" evidence="1">
    <location>
        <begin position="124"/>
        <end position="152"/>
    </location>
</feature>
<accession>A0A9P4QZD2</accession>
<evidence type="ECO:0000256" key="1">
    <source>
        <dbReference type="SAM" id="MobiDB-lite"/>
    </source>
</evidence>
<keyword evidence="3" id="KW-1185">Reference proteome</keyword>
<comment type="caution">
    <text evidence="2">The sequence shown here is derived from an EMBL/GenBank/DDBJ whole genome shotgun (WGS) entry which is preliminary data.</text>
</comment>
<name>A0A9P4QZD2_9PLEO</name>
<sequence>MWHRTHPTALCSSLKDSLRSFSHLHVQVADIISVSHVASYSLGRWMEKCGKRGQKTSQCSQLLPPPSREMARSGFEQSQQEHTRKGGRKHMPSLAVRPVRGAARARRSFARILWLVRPERSLSATGRNDPLEALPSPNGRQFKLRFLRPSSG</sequence>
<proteinExistence type="predicted"/>